<name>A0A504J4H7_9FLAO</name>
<accession>A0A504J4H7</accession>
<evidence type="ECO:0000313" key="2">
    <source>
        <dbReference type="Proteomes" id="UP000315540"/>
    </source>
</evidence>
<dbReference type="AlphaFoldDB" id="A0A504J4H7"/>
<protein>
    <recommendedName>
        <fullName evidence="3">Transposase</fullName>
    </recommendedName>
</protein>
<comment type="caution">
    <text evidence="1">The sequence shown here is derived from an EMBL/GenBank/DDBJ whole genome shotgun (WGS) entry which is preliminary data.</text>
</comment>
<dbReference type="Proteomes" id="UP000315540">
    <property type="component" value="Unassembled WGS sequence"/>
</dbReference>
<reference evidence="1 2" key="1">
    <citation type="submission" date="2019-06" db="EMBL/GenBank/DDBJ databases">
        <authorList>
            <person name="Meng X."/>
        </authorList>
    </citation>
    <scope>NUCLEOTIDE SEQUENCE [LARGE SCALE GENOMIC DNA]</scope>
    <source>
        <strain evidence="1 2">M625</strain>
    </source>
</reference>
<keyword evidence="2" id="KW-1185">Reference proteome</keyword>
<proteinExistence type="predicted"/>
<dbReference type="OrthoDB" id="1164905at2"/>
<gene>
    <name evidence="1" type="ORF">FHK87_20490</name>
</gene>
<dbReference type="RefSeq" id="WP_140596093.1">
    <property type="nucleotide sequence ID" value="NZ_VFWZ01000008.1"/>
</dbReference>
<organism evidence="1 2">
    <name type="scientific">Aquimarina algicola</name>
    <dbReference type="NCBI Taxonomy" id="2589995"/>
    <lineage>
        <taxon>Bacteria</taxon>
        <taxon>Pseudomonadati</taxon>
        <taxon>Bacteroidota</taxon>
        <taxon>Flavobacteriia</taxon>
        <taxon>Flavobacteriales</taxon>
        <taxon>Flavobacteriaceae</taxon>
        <taxon>Aquimarina</taxon>
    </lineage>
</organism>
<dbReference type="EMBL" id="VFWZ01000008">
    <property type="protein sequence ID" value="TPN82808.1"/>
    <property type="molecule type" value="Genomic_DNA"/>
</dbReference>
<evidence type="ECO:0008006" key="3">
    <source>
        <dbReference type="Google" id="ProtNLM"/>
    </source>
</evidence>
<evidence type="ECO:0000313" key="1">
    <source>
        <dbReference type="EMBL" id="TPN82808.1"/>
    </source>
</evidence>
<sequence length="93" mass="10820">MKITPNPNFEQHVLRLLSIKQSKFNQCVQEHRGYALLLRHWIIEAYQKGTSVHEVATMISNSHLSIDKIREGKPLSFKDCNMSIQRYIPPTLT</sequence>